<organism evidence="9 10">
    <name type="scientific">Candidatus Caccopulliclostridium gallistercoris</name>
    <dbReference type="NCBI Taxonomy" id="2840719"/>
    <lineage>
        <taxon>Bacteria</taxon>
        <taxon>Bacillati</taxon>
        <taxon>Bacillota</taxon>
        <taxon>Clostridia</taxon>
        <taxon>Candidatus Caccopulliclostridium</taxon>
    </lineage>
</organism>
<dbReference type="SMART" id="SM00382">
    <property type="entry name" value="AAA"/>
    <property type="match status" value="2"/>
</dbReference>
<gene>
    <name evidence="9" type="ORF">IAA62_00715</name>
</gene>
<evidence type="ECO:0000259" key="8">
    <source>
        <dbReference type="PROSITE" id="PS51903"/>
    </source>
</evidence>
<name>A0A9D1NDF3_9FIRM</name>
<dbReference type="InterPro" id="IPR003593">
    <property type="entry name" value="AAA+_ATPase"/>
</dbReference>
<evidence type="ECO:0000256" key="3">
    <source>
        <dbReference type="ARBA" id="ARBA00022840"/>
    </source>
</evidence>
<dbReference type="InterPro" id="IPR004176">
    <property type="entry name" value="Clp_R_N"/>
</dbReference>
<dbReference type="SUPFAM" id="SSF52540">
    <property type="entry name" value="P-loop containing nucleoside triphosphate hydrolases"/>
    <property type="match status" value="2"/>
</dbReference>
<keyword evidence="9" id="KW-0378">Hydrolase</keyword>
<evidence type="ECO:0000256" key="4">
    <source>
        <dbReference type="ARBA" id="ARBA00023186"/>
    </source>
</evidence>
<sequence length="817" mass="91256">MANLNSFSDSAEKVIKNAGKIARELGSNEVGTEHILYGITSVKECSSAKLLMEYGITEESMETVLEENADSIQIFGTDIEFTPRVKDLFRLAQNIAMQLGHNFIGTEHLLYALLSSSGSFAYRLLFAYFRVNINELKSKVLNLLQGENNANQSSGIDTGSTGMKSTLPEKLLSMGTDITLKAREGKIDPIIGREKEIERVIEILCRKTKNNPVLIGEAGVGKTAVVEGLAQAIVEGNVPELLQDKIIYSLEIGGLMAGTKYRGSMEERLKDIIETIIASKNIIVFIDEIHTLAQAGSEKGETSPADMLKPYLARGELQTIGATTTDEYKKFIEKDKALERRFQPIMVNPPSVEETIEILKGLKDSYEAFHKITITPEAIEAAATLSDRYIMDRSLPDKAIDLIDEASSKAKVNFNLKPSSIREKEEKIKQLSANRDEASIQRNYEKAAKLQSEIIKLENELETLNKEFNKTVKRSSGSIGANEIAEVVSKWTGIPVTKITESEKDRLLHLEEILHKRVVGQDEAVEAVARAIRRSRVGLQDNKRPIGSFLFMGQTGVGKTELSKAIAEAMFDSENNIIRLDMSEYMESHSVAKLIGAPPGYVGYDEGGQLTEQVRRRPYSVVLFDEIEKAHPDIFNALLQILDDGRLTDGQGRLVSFRNTIIIMTSNLGSAEVRAKHLGFNESEEERDIDEIKRIYLDALKHKFKPEFINRIDVICVFHPLSREDLTKIAKILINNINERLKKQNIELKITEEALDLIVAKGCANAEYGARPLKRYIQQEIEDRIAEKMLLGELDKEGNVIIDCEDGKLTFESENNA</sequence>
<keyword evidence="2" id="KW-0547">Nucleotide-binding</keyword>
<dbReference type="Gene3D" id="1.10.1780.10">
    <property type="entry name" value="Clp, N-terminal domain"/>
    <property type="match status" value="1"/>
</dbReference>
<reference evidence="9" key="1">
    <citation type="submission" date="2020-10" db="EMBL/GenBank/DDBJ databases">
        <authorList>
            <person name="Gilroy R."/>
        </authorList>
    </citation>
    <scope>NUCLEOTIDE SEQUENCE</scope>
    <source>
        <strain evidence="9">CHK186-9395</strain>
    </source>
</reference>
<feature type="coiled-coil region" evidence="6">
    <location>
        <begin position="421"/>
        <end position="474"/>
    </location>
</feature>
<dbReference type="Pfam" id="PF17871">
    <property type="entry name" value="AAA_lid_9"/>
    <property type="match status" value="1"/>
</dbReference>
<dbReference type="CDD" id="cd19499">
    <property type="entry name" value="RecA-like_ClpB_Hsp104-like"/>
    <property type="match status" value="1"/>
</dbReference>
<dbReference type="Gene3D" id="1.10.8.60">
    <property type="match status" value="2"/>
</dbReference>
<evidence type="ECO:0000259" key="7">
    <source>
        <dbReference type="PROSITE" id="PS50151"/>
    </source>
</evidence>
<dbReference type="EMBL" id="DVOJ01000003">
    <property type="protein sequence ID" value="HIV01067.1"/>
    <property type="molecule type" value="Genomic_DNA"/>
</dbReference>
<proteinExistence type="predicted"/>
<dbReference type="Pfam" id="PF00004">
    <property type="entry name" value="AAA"/>
    <property type="match status" value="1"/>
</dbReference>
<dbReference type="InterPro" id="IPR001943">
    <property type="entry name" value="UVR_dom"/>
</dbReference>
<evidence type="ECO:0000256" key="6">
    <source>
        <dbReference type="SAM" id="Coils"/>
    </source>
</evidence>
<dbReference type="Gene3D" id="3.40.50.300">
    <property type="entry name" value="P-loop containing nucleotide triphosphate hydrolases"/>
    <property type="match status" value="2"/>
</dbReference>
<dbReference type="GO" id="GO:0016887">
    <property type="term" value="F:ATP hydrolysis activity"/>
    <property type="evidence" value="ECO:0007669"/>
    <property type="project" value="InterPro"/>
</dbReference>
<dbReference type="InterPro" id="IPR036628">
    <property type="entry name" value="Clp_N_dom_sf"/>
</dbReference>
<evidence type="ECO:0000313" key="10">
    <source>
        <dbReference type="Proteomes" id="UP000886861"/>
    </source>
</evidence>
<dbReference type="PRINTS" id="PR00300">
    <property type="entry name" value="CLPPROTEASEA"/>
</dbReference>
<dbReference type="GO" id="GO:0008233">
    <property type="term" value="F:peptidase activity"/>
    <property type="evidence" value="ECO:0007669"/>
    <property type="project" value="UniProtKB-KW"/>
</dbReference>
<dbReference type="GO" id="GO:0034605">
    <property type="term" value="P:cellular response to heat"/>
    <property type="evidence" value="ECO:0007669"/>
    <property type="project" value="TreeGrafter"/>
</dbReference>
<keyword evidence="6" id="KW-0175">Coiled coil</keyword>
<dbReference type="InterPro" id="IPR027417">
    <property type="entry name" value="P-loop_NTPase"/>
</dbReference>
<dbReference type="Proteomes" id="UP000886861">
    <property type="component" value="Unassembled WGS sequence"/>
</dbReference>
<dbReference type="Pfam" id="PF02861">
    <property type="entry name" value="Clp_N"/>
    <property type="match status" value="1"/>
</dbReference>
<dbReference type="PANTHER" id="PTHR11638:SF18">
    <property type="entry name" value="HEAT SHOCK PROTEIN 104"/>
    <property type="match status" value="1"/>
</dbReference>
<dbReference type="PANTHER" id="PTHR11638">
    <property type="entry name" value="ATP-DEPENDENT CLP PROTEASE"/>
    <property type="match status" value="1"/>
</dbReference>
<dbReference type="Gene3D" id="4.10.860.10">
    <property type="entry name" value="UVR domain"/>
    <property type="match status" value="1"/>
</dbReference>
<keyword evidence="4" id="KW-0143">Chaperone</keyword>
<dbReference type="InterPro" id="IPR025662">
    <property type="entry name" value="Sigma_54_int_dom_ATP-bd_1"/>
</dbReference>
<dbReference type="GO" id="GO:0005737">
    <property type="term" value="C:cytoplasm"/>
    <property type="evidence" value="ECO:0007669"/>
    <property type="project" value="TreeGrafter"/>
</dbReference>
<dbReference type="InterPro" id="IPR028299">
    <property type="entry name" value="ClpA/B_CS2"/>
</dbReference>
<dbReference type="InterPro" id="IPR050130">
    <property type="entry name" value="ClpA_ClpB"/>
</dbReference>
<dbReference type="Pfam" id="PF10431">
    <property type="entry name" value="ClpB_D2-small"/>
    <property type="match status" value="1"/>
</dbReference>
<feature type="domain" description="Clp R" evidence="8">
    <location>
        <begin position="4"/>
        <end position="146"/>
    </location>
</feature>
<keyword evidence="9" id="KW-0645">Protease</keyword>
<dbReference type="GO" id="GO:0006508">
    <property type="term" value="P:proteolysis"/>
    <property type="evidence" value="ECO:0007669"/>
    <property type="project" value="UniProtKB-KW"/>
</dbReference>
<dbReference type="CDD" id="cd00009">
    <property type="entry name" value="AAA"/>
    <property type="match status" value="1"/>
</dbReference>
<evidence type="ECO:0000256" key="2">
    <source>
        <dbReference type="ARBA" id="ARBA00022741"/>
    </source>
</evidence>
<dbReference type="SUPFAM" id="SSF81923">
    <property type="entry name" value="Double Clp-N motif"/>
    <property type="match status" value="1"/>
</dbReference>
<dbReference type="InterPro" id="IPR019489">
    <property type="entry name" value="Clp_ATPase_C"/>
</dbReference>
<evidence type="ECO:0000313" key="9">
    <source>
        <dbReference type="EMBL" id="HIV01067.1"/>
    </source>
</evidence>
<dbReference type="PROSITE" id="PS50151">
    <property type="entry name" value="UVR"/>
    <property type="match status" value="1"/>
</dbReference>
<comment type="caution">
    <text evidence="9">The sequence shown here is derived from an EMBL/GenBank/DDBJ whole genome shotgun (WGS) entry which is preliminary data.</text>
</comment>
<evidence type="ECO:0000256" key="1">
    <source>
        <dbReference type="ARBA" id="ARBA00022737"/>
    </source>
</evidence>
<reference evidence="9" key="2">
    <citation type="journal article" date="2021" name="PeerJ">
        <title>Extensive microbial diversity within the chicken gut microbiome revealed by metagenomics and culture.</title>
        <authorList>
            <person name="Gilroy R."/>
            <person name="Ravi A."/>
            <person name="Getino M."/>
            <person name="Pursley I."/>
            <person name="Horton D.L."/>
            <person name="Alikhan N.F."/>
            <person name="Baker D."/>
            <person name="Gharbi K."/>
            <person name="Hall N."/>
            <person name="Watson M."/>
            <person name="Adriaenssens E.M."/>
            <person name="Foster-Nyarko E."/>
            <person name="Jarju S."/>
            <person name="Secka A."/>
            <person name="Antonio M."/>
            <person name="Oren A."/>
            <person name="Chaudhuri R.R."/>
            <person name="La Ragione R."/>
            <person name="Hildebrand F."/>
            <person name="Pallen M.J."/>
        </authorList>
    </citation>
    <scope>NUCLEOTIDE SEQUENCE</scope>
    <source>
        <strain evidence="9">CHK186-9395</strain>
    </source>
</reference>
<dbReference type="GO" id="GO:0005524">
    <property type="term" value="F:ATP binding"/>
    <property type="evidence" value="ECO:0007669"/>
    <property type="project" value="UniProtKB-KW"/>
</dbReference>
<dbReference type="InterPro" id="IPR041546">
    <property type="entry name" value="ClpA/ClpB_AAA_lid"/>
</dbReference>
<accession>A0A9D1NDF3</accession>
<dbReference type="Pfam" id="PF07724">
    <property type="entry name" value="AAA_2"/>
    <property type="match status" value="1"/>
</dbReference>
<evidence type="ECO:0000256" key="5">
    <source>
        <dbReference type="PROSITE-ProRule" id="PRU01251"/>
    </source>
</evidence>
<dbReference type="PROSITE" id="PS51903">
    <property type="entry name" value="CLP_R"/>
    <property type="match status" value="1"/>
</dbReference>
<dbReference type="AlphaFoldDB" id="A0A9D1NDF3"/>
<dbReference type="InterPro" id="IPR003959">
    <property type="entry name" value="ATPase_AAA_core"/>
</dbReference>
<dbReference type="PROSITE" id="PS00675">
    <property type="entry name" value="SIGMA54_INTERACT_1"/>
    <property type="match status" value="1"/>
</dbReference>
<dbReference type="InterPro" id="IPR001270">
    <property type="entry name" value="ClpA/B"/>
</dbReference>
<keyword evidence="3 9" id="KW-0067">ATP-binding</keyword>
<dbReference type="PROSITE" id="PS00871">
    <property type="entry name" value="CLPAB_2"/>
    <property type="match status" value="1"/>
</dbReference>
<dbReference type="SMART" id="SM01086">
    <property type="entry name" value="ClpB_D2-small"/>
    <property type="match status" value="1"/>
</dbReference>
<dbReference type="FunFam" id="3.40.50.300:FF:000025">
    <property type="entry name" value="ATP-dependent Clp protease subunit"/>
    <property type="match status" value="1"/>
</dbReference>
<keyword evidence="1 5" id="KW-0677">Repeat</keyword>
<protein>
    <submittedName>
        <fullName evidence="9">ATP-dependent Clp protease ATP-binding subunit</fullName>
    </submittedName>
</protein>
<feature type="domain" description="UVR" evidence="7">
    <location>
        <begin position="425"/>
        <end position="460"/>
    </location>
</feature>